<dbReference type="eggNOG" id="ENOG5030N4C">
    <property type="taxonomic scope" value="Bacteria"/>
</dbReference>
<feature type="region of interest" description="Disordered" evidence="1">
    <location>
        <begin position="55"/>
        <end position="78"/>
    </location>
</feature>
<keyword evidence="3" id="KW-1185">Reference proteome</keyword>
<dbReference type="RefSeq" id="WP_012636604.1">
    <property type="nucleotide sequence ID" value="NC_011901.1"/>
</dbReference>
<dbReference type="HOGENOM" id="CLU_146690_1_0_6"/>
<dbReference type="InterPro" id="IPR014991">
    <property type="entry name" value="DUF1840"/>
</dbReference>
<evidence type="ECO:0000313" key="2">
    <source>
        <dbReference type="EMBL" id="ACL71115.1"/>
    </source>
</evidence>
<dbReference type="Proteomes" id="UP000002383">
    <property type="component" value="Chromosome"/>
</dbReference>
<dbReference type="KEGG" id="tgr:Tgr7_0010"/>
<evidence type="ECO:0000313" key="3">
    <source>
        <dbReference type="Proteomes" id="UP000002383"/>
    </source>
</evidence>
<dbReference type="AlphaFoldDB" id="B8GST0"/>
<gene>
    <name evidence="2" type="ordered locus">Tgr7_0010</name>
</gene>
<organism evidence="2 3">
    <name type="scientific">Thioalkalivibrio sulfidiphilus (strain HL-EbGR7)</name>
    <dbReference type="NCBI Taxonomy" id="396588"/>
    <lineage>
        <taxon>Bacteria</taxon>
        <taxon>Pseudomonadati</taxon>
        <taxon>Pseudomonadota</taxon>
        <taxon>Gammaproteobacteria</taxon>
        <taxon>Chromatiales</taxon>
        <taxon>Ectothiorhodospiraceae</taxon>
        <taxon>Thioalkalivibrio</taxon>
    </lineage>
</organism>
<dbReference type="STRING" id="396588.Tgr7_0010"/>
<protein>
    <recommendedName>
        <fullName evidence="4">DUF1840 domain-containing protein</fullName>
    </recommendedName>
</protein>
<accession>B8GST0</accession>
<dbReference type="OrthoDB" id="5625523at2"/>
<sequence>MLIIFKSPAHGDITYFGEIAEALIRLMGHSGTVPGAIDAEEVPAALARLKAGLAASVPRSGAASREQEDESEEETPVPLSNRALPLVELLEAAAAARAYVMWESK</sequence>
<reference evidence="2 3" key="1">
    <citation type="journal article" date="2011" name="Stand. Genomic Sci.">
        <title>Complete genome sequence of 'Thioalkalivibrio sulfidophilus' HL-EbGr7.</title>
        <authorList>
            <person name="Muyzer G."/>
            <person name="Sorokin D.Y."/>
            <person name="Mavromatis K."/>
            <person name="Lapidus A."/>
            <person name="Clum A."/>
            <person name="Ivanova N."/>
            <person name="Pati A."/>
            <person name="d'Haeseleer P."/>
            <person name="Woyke T."/>
            <person name="Kyrpides N.C."/>
        </authorList>
    </citation>
    <scope>NUCLEOTIDE SEQUENCE [LARGE SCALE GENOMIC DNA]</scope>
    <source>
        <strain evidence="2 3">HL-EbGR7</strain>
    </source>
</reference>
<dbReference type="Pfam" id="PF08895">
    <property type="entry name" value="DUF1840"/>
    <property type="match status" value="1"/>
</dbReference>
<evidence type="ECO:0000256" key="1">
    <source>
        <dbReference type="SAM" id="MobiDB-lite"/>
    </source>
</evidence>
<evidence type="ECO:0008006" key="4">
    <source>
        <dbReference type="Google" id="ProtNLM"/>
    </source>
</evidence>
<name>B8GST0_THISH</name>
<proteinExistence type="predicted"/>
<dbReference type="EMBL" id="CP001339">
    <property type="protein sequence ID" value="ACL71115.1"/>
    <property type="molecule type" value="Genomic_DNA"/>
</dbReference>